<dbReference type="PANTHER" id="PTHR46564">
    <property type="entry name" value="TRANSPOSASE"/>
    <property type="match status" value="1"/>
</dbReference>
<organism evidence="2 3">
    <name type="scientific">Rhizopogon vesiculosus</name>
    <dbReference type="NCBI Taxonomy" id="180088"/>
    <lineage>
        <taxon>Eukaryota</taxon>
        <taxon>Fungi</taxon>
        <taxon>Dikarya</taxon>
        <taxon>Basidiomycota</taxon>
        <taxon>Agaricomycotina</taxon>
        <taxon>Agaricomycetes</taxon>
        <taxon>Agaricomycetidae</taxon>
        <taxon>Boletales</taxon>
        <taxon>Suillineae</taxon>
        <taxon>Rhizopogonaceae</taxon>
        <taxon>Rhizopogon</taxon>
    </lineage>
</organism>
<evidence type="ECO:0000313" key="3">
    <source>
        <dbReference type="Proteomes" id="UP000183567"/>
    </source>
</evidence>
<name>A0A1J8R932_9AGAM</name>
<dbReference type="Pfam" id="PF13358">
    <property type="entry name" value="DDE_3"/>
    <property type="match status" value="1"/>
</dbReference>
<keyword evidence="3" id="KW-1185">Reference proteome</keyword>
<comment type="caution">
    <text evidence="2">The sequence shown here is derived from an EMBL/GenBank/DDBJ whole genome shotgun (WGS) entry which is preliminary data.</text>
</comment>
<dbReference type="Proteomes" id="UP000183567">
    <property type="component" value="Unassembled WGS sequence"/>
</dbReference>
<accession>A0A1J8R932</accession>
<dbReference type="EMBL" id="LVVM01001566">
    <property type="protein sequence ID" value="OJA18258.1"/>
    <property type="molecule type" value="Genomic_DNA"/>
</dbReference>
<dbReference type="InterPro" id="IPR036397">
    <property type="entry name" value="RNaseH_sf"/>
</dbReference>
<dbReference type="Gene3D" id="3.30.420.10">
    <property type="entry name" value="Ribonuclease H-like superfamily/Ribonuclease H"/>
    <property type="match status" value="1"/>
</dbReference>
<proteinExistence type="predicted"/>
<protein>
    <recommendedName>
        <fullName evidence="1">Tc1-like transposase DDE domain-containing protein</fullName>
    </recommendedName>
</protein>
<gene>
    <name evidence="2" type="ORF">AZE42_05819</name>
</gene>
<dbReference type="InterPro" id="IPR038717">
    <property type="entry name" value="Tc1-like_DDE_dom"/>
</dbReference>
<evidence type="ECO:0000313" key="2">
    <source>
        <dbReference type="EMBL" id="OJA18258.1"/>
    </source>
</evidence>
<dbReference type="PANTHER" id="PTHR46564:SF1">
    <property type="entry name" value="TRANSPOSASE"/>
    <property type="match status" value="1"/>
</dbReference>
<dbReference type="OrthoDB" id="2266637at2759"/>
<dbReference type="STRING" id="180088.A0A1J8R932"/>
<sequence length="86" mass="9942">MDNAHIHHGEEILELTRRHGVCIVFLPPYSPDLNLIEETFSKIKAWIRRNYDLFAPGPGVLYDMREVMDIITAEDASAYIHHAGYF</sequence>
<reference evidence="2 3" key="1">
    <citation type="submission" date="2016-03" db="EMBL/GenBank/DDBJ databases">
        <title>Comparative genomics of the ectomycorrhizal sister species Rhizopogon vinicolor and Rhizopogon vesiculosus (Basidiomycota: Boletales) reveals a divergence of the mating type B locus.</title>
        <authorList>
            <person name="Mujic A.B."/>
            <person name="Kuo A."/>
            <person name="Tritt A."/>
            <person name="Lipzen A."/>
            <person name="Chen C."/>
            <person name="Johnson J."/>
            <person name="Sharma A."/>
            <person name="Barry K."/>
            <person name="Grigoriev I.V."/>
            <person name="Spatafora J.W."/>
        </authorList>
    </citation>
    <scope>NUCLEOTIDE SEQUENCE [LARGE SCALE GENOMIC DNA]</scope>
    <source>
        <strain evidence="2 3">AM-OR11-056</strain>
    </source>
</reference>
<feature type="domain" description="Tc1-like transposase DDE" evidence="1">
    <location>
        <begin position="1"/>
        <end position="49"/>
    </location>
</feature>
<evidence type="ECO:0000259" key="1">
    <source>
        <dbReference type="Pfam" id="PF13358"/>
    </source>
</evidence>
<dbReference type="AlphaFoldDB" id="A0A1J8R932"/>
<dbReference type="GO" id="GO:0003676">
    <property type="term" value="F:nucleic acid binding"/>
    <property type="evidence" value="ECO:0007669"/>
    <property type="project" value="InterPro"/>
</dbReference>